<keyword evidence="7" id="KW-0732">Signal</keyword>
<feature type="signal peptide" evidence="7">
    <location>
        <begin position="1"/>
        <end position="19"/>
    </location>
</feature>
<dbReference type="PANTHER" id="PTHR10353:SF36">
    <property type="entry name" value="LP05116P"/>
    <property type="match status" value="1"/>
</dbReference>
<evidence type="ECO:0000256" key="2">
    <source>
        <dbReference type="ARBA" id="ARBA00011738"/>
    </source>
</evidence>
<dbReference type="SUPFAM" id="SSF51445">
    <property type="entry name" value="(Trans)glycosidases"/>
    <property type="match status" value="1"/>
</dbReference>
<dbReference type="AlphaFoldDB" id="A0A059UAD4"/>
<dbReference type="Gene3D" id="3.20.20.80">
    <property type="entry name" value="Glycosidases"/>
    <property type="match status" value="1"/>
</dbReference>
<keyword evidence="5" id="KW-0326">Glycosidase</keyword>
<evidence type="ECO:0000256" key="4">
    <source>
        <dbReference type="ARBA" id="ARBA00023180"/>
    </source>
</evidence>
<dbReference type="EMBL" id="KF377828">
    <property type="protein sequence ID" value="AHZ59646.1"/>
    <property type="molecule type" value="mRNA"/>
</dbReference>
<dbReference type="PROSITE" id="PS00653">
    <property type="entry name" value="GLYCOSYL_HYDROL_F1_2"/>
    <property type="match status" value="1"/>
</dbReference>
<evidence type="ECO:0000256" key="3">
    <source>
        <dbReference type="ARBA" id="ARBA00022801"/>
    </source>
</evidence>
<dbReference type="OrthoDB" id="6666096at2759"/>
<evidence type="ECO:0000256" key="5">
    <source>
        <dbReference type="ARBA" id="ARBA00023295"/>
    </source>
</evidence>
<sequence length="529" mass="61045">MFTYFYIILIIFTISLSGASHLKNNGIFPKNFIFGAATSAYQIEGAWNADGKGQSIWDEFVHRSPSPIANNETGDVACDSYHRWKEDVHLVSNIGMQYYRFSISWSRLFPSGYANEKINEAGLKYYKKLIQEVIKRGLIPVVTLFHWDLPQKLYQDGISWTNPAIVNAFVNYSREVIKHFPEVGATGKWATLNEPRMHCRNSYGLGVFAPGLQENGILDYQCFYVMLKAHAAVYRMYKKEFPHYKAPMSIVLDCQWAEPATKKPEDIAAAERQLTFECGIFFHPLFVGDWPSLVVERVAERSKKEGYKKSRLPKFTQEEIDFIRGTHDFLAFNHYYTFLVADEPEAPYNRTALENDVRAYNSKSPDWPVSSINWNIVPWGARKVLNYLKQQYGDHEMLITEIGVADDGSSLNDHLRINFYHDYFCEILEAMQIDRVKVIGISVWSLMDNFEWTEGYTPRFGLYYVNRNGTKLSRTPKKSVSFFQKLSATKRLDCSNYNGVSPSLGQYRKNRNSYGARSNRISKNNLYAV</sequence>
<dbReference type="InterPro" id="IPR033132">
    <property type="entry name" value="GH_1_N_CS"/>
</dbReference>
<proteinExistence type="evidence at transcript level"/>
<accession>A0A059UAD4</accession>
<feature type="chain" id="PRO_5001583061" evidence="7">
    <location>
        <begin position="20"/>
        <end position="529"/>
    </location>
</feature>
<evidence type="ECO:0000256" key="7">
    <source>
        <dbReference type="SAM" id="SignalP"/>
    </source>
</evidence>
<dbReference type="InterPro" id="IPR001360">
    <property type="entry name" value="Glyco_hydro_1"/>
</dbReference>
<comment type="subunit">
    <text evidence="2">Homodimer.</text>
</comment>
<protein>
    <submittedName>
        <fullName evidence="8">Glycoside hydrolase family 1</fullName>
    </submittedName>
</protein>
<name>A0A059UAD4_PHYSR</name>
<evidence type="ECO:0000256" key="1">
    <source>
        <dbReference type="ARBA" id="ARBA00010838"/>
    </source>
</evidence>
<evidence type="ECO:0000313" key="8">
    <source>
        <dbReference type="EMBL" id="AHZ59646.1"/>
    </source>
</evidence>
<dbReference type="FunFam" id="3.20.20.80:FF:000013">
    <property type="entry name" value="lactase-phlorizin hydrolase"/>
    <property type="match status" value="1"/>
</dbReference>
<gene>
    <name evidence="8" type="ORF">GH1-1</name>
</gene>
<reference evidence="8" key="1">
    <citation type="journal article" date="2014" name="Proc. Natl. Acad. Sci. U.S.A.">
        <title>Phyllotreta striolata flea beetles use host plant defense compounds to create their own glucosinolate-myrosinase system.</title>
        <authorList>
            <person name="Beran F."/>
            <person name="Pauchet Y."/>
            <person name="Kunert G."/>
            <person name="Reichelt M."/>
            <person name="Wielsch N."/>
            <person name="Vogel H."/>
            <person name="Reinecke A."/>
            <person name="Svatos A."/>
            <person name="Mewis I."/>
            <person name="Schmid D."/>
            <person name="Ramasamy S."/>
            <person name="Ulrichs C."/>
            <person name="Hansson B.S."/>
            <person name="Gershenzon J."/>
            <person name="Heckel D.G."/>
        </authorList>
    </citation>
    <scope>NUCLEOTIDE SEQUENCE</scope>
</reference>
<organism evidence="8">
    <name type="scientific">Phyllotreta striolata</name>
    <name type="common">Striped flea beetle</name>
    <name type="synonym">Crioceris striolata</name>
    <dbReference type="NCBI Taxonomy" id="444603"/>
    <lineage>
        <taxon>Eukaryota</taxon>
        <taxon>Metazoa</taxon>
        <taxon>Ecdysozoa</taxon>
        <taxon>Arthropoda</taxon>
        <taxon>Hexapoda</taxon>
        <taxon>Insecta</taxon>
        <taxon>Pterygota</taxon>
        <taxon>Neoptera</taxon>
        <taxon>Endopterygota</taxon>
        <taxon>Coleoptera</taxon>
        <taxon>Polyphaga</taxon>
        <taxon>Cucujiformia</taxon>
        <taxon>Chrysomeloidea</taxon>
        <taxon>Chrysomelidae</taxon>
        <taxon>Galerucinae</taxon>
        <taxon>Alticini</taxon>
        <taxon>Phyllotreta</taxon>
    </lineage>
</organism>
<dbReference type="PANTHER" id="PTHR10353">
    <property type="entry name" value="GLYCOSYL HYDROLASE"/>
    <property type="match status" value="1"/>
</dbReference>
<comment type="similarity">
    <text evidence="1 6">Belongs to the glycosyl hydrolase 1 family.</text>
</comment>
<dbReference type="Pfam" id="PF00232">
    <property type="entry name" value="Glyco_hydro_1"/>
    <property type="match status" value="1"/>
</dbReference>
<keyword evidence="3 8" id="KW-0378">Hydrolase</keyword>
<dbReference type="InterPro" id="IPR017853">
    <property type="entry name" value="GH"/>
</dbReference>
<keyword evidence="4" id="KW-0325">Glycoprotein</keyword>
<dbReference type="GO" id="GO:0005975">
    <property type="term" value="P:carbohydrate metabolic process"/>
    <property type="evidence" value="ECO:0007669"/>
    <property type="project" value="InterPro"/>
</dbReference>
<dbReference type="PRINTS" id="PR00131">
    <property type="entry name" value="GLHYDRLASE1"/>
</dbReference>
<dbReference type="GO" id="GO:0008422">
    <property type="term" value="F:beta-glucosidase activity"/>
    <property type="evidence" value="ECO:0007669"/>
    <property type="project" value="TreeGrafter"/>
</dbReference>
<evidence type="ECO:0000256" key="6">
    <source>
        <dbReference type="RuleBase" id="RU003690"/>
    </source>
</evidence>